<organism evidence="5 6">
    <name type="scientific">Beauveria bassiana D1-5</name>
    <dbReference type="NCBI Taxonomy" id="1245745"/>
    <lineage>
        <taxon>Eukaryota</taxon>
        <taxon>Fungi</taxon>
        <taxon>Dikarya</taxon>
        <taxon>Ascomycota</taxon>
        <taxon>Pezizomycotina</taxon>
        <taxon>Sordariomycetes</taxon>
        <taxon>Hypocreomycetidae</taxon>
        <taxon>Hypocreales</taxon>
        <taxon>Cordycipitaceae</taxon>
        <taxon>Beauveria</taxon>
    </lineage>
</organism>
<dbReference type="PANTHER" id="PTHR37534:SF23">
    <property type="entry name" value="ZN(II)2CYS6 TRANSCRIPTION FACTOR (EUROFUNG)"/>
    <property type="match status" value="1"/>
</dbReference>
<evidence type="ECO:0000313" key="6">
    <source>
        <dbReference type="Proteomes" id="UP000030106"/>
    </source>
</evidence>
<dbReference type="GO" id="GO:0005634">
    <property type="term" value="C:nucleus"/>
    <property type="evidence" value="ECO:0007669"/>
    <property type="project" value="UniProtKB-SubCell"/>
</dbReference>
<evidence type="ECO:0000256" key="2">
    <source>
        <dbReference type="ARBA" id="ARBA00023242"/>
    </source>
</evidence>
<dbReference type="STRING" id="1245745.A0A0A2VWV4"/>
<dbReference type="Pfam" id="PF11951">
    <property type="entry name" value="Fungal_trans_2"/>
    <property type="match status" value="2"/>
</dbReference>
<evidence type="ECO:0000256" key="1">
    <source>
        <dbReference type="ARBA" id="ARBA00004123"/>
    </source>
</evidence>
<dbReference type="EMBL" id="ANFO01000267">
    <property type="protein sequence ID" value="KGQ10862.1"/>
    <property type="molecule type" value="Genomic_DNA"/>
</dbReference>
<dbReference type="HOGENOM" id="CLU_006603_0_0_1"/>
<comment type="caution">
    <text evidence="5">The sequence shown here is derived from an EMBL/GenBank/DDBJ whole genome shotgun (WGS) entry which is preliminary data.</text>
</comment>
<dbReference type="eggNOG" id="ENOG502QT9U">
    <property type="taxonomic scope" value="Eukaryota"/>
</dbReference>
<reference evidence="5 6" key="1">
    <citation type="submission" date="2012-10" db="EMBL/GenBank/DDBJ databases">
        <title>Genome sequencing and analysis of entomopathogenic fungi Beauveria bassiana D1-5.</title>
        <authorList>
            <person name="Li Q."/>
            <person name="Wang L."/>
            <person name="Zhang Z."/>
            <person name="Wang Q."/>
            <person name="Ren J."/>
            <person name="Wang M."/>
            <person name="Xu W."/>
            <person name="Wang J."/>
            <person name="Lu Y."/>
            <person name="Du Q."/>
            <person name="Sun Z."/>
        </authorList>
    </citation>
    <scope>NUCLEOTIDE SEQUENCE [LARGE SCALE GENOMIC DNA]</scope>
    <source>
        <strain evidence="5 6">D1-5</strain>
    </source>
</reference>
<dbReference type="InterPro" id="IPR036864">
    <property type="entry name" value="Zn2-C6_fun-type_DNA-bd_sf"/>
</dbReference>
<feature type="region of interest" description="Disordered" evidence="3">
    <location>
        <begin position="1"/>
        <end position="38"/>
    </location>
</feature>
<dbReference type="GO" id="GO:0008270">
    <property type="term" value="F:zinc ion binding"/>
    <property type="evidence" value="ECO:0007669"/>
    <property type="project" value="InterPro"/>
</dbReference>
<keyword evidence="2" id="KW-0539">Nucleus</keyword>
<dbReference type="Gene3D" id="4.10.240.10">
    <property type="entry name" value="Zn(2)-C6 fungal-type DNA-binding domain"/>
    <property type="match status" value="1"/>
</dbReference>
<name>A0A0A2VWV4_BEABA</name>
<evidence type="ECO:0000256" key="3">
    <source>
        <dbReference type="SAM" id="MobiDB-lite"/>
    </source>
</evidence>
<dbReference type="GO" id="GO:0000981">
    <property type="term" value="F:DNA-binding transcription factor activity, RNA polymerase II-specific"/>
    <property type="evidence" value="ECO:0007669"/>
    <property type="project" value="InterPro"/>
</dbReference>
<dbReference type="PROSITE" id="PS50048">
    <property type="entry name" value="ZN2_CY6_FUNGAL_2"/>
    <property type="match status" value="1"/>
</dbReference>
<dbReference type="InterPro" id="IPR021858">
    <property type="entry name" value="Fun_TF"/>
</dbReference>
<dbReference type="InterPro" id="IPR001138">
    <property type="entry name" value="Zn2Cys6_DnaBD"/>
</dbReference>
<feature type="compositionally biased region" description="Basic and acidic residues" evidence="3">
    <location>
        <begin position="16"/>
        <end position="29"/>
    </location>
</feature>
<evidence type="ECO:0000313" key="5">
    <source>
        <dbReference type="EMBL" id="KGQ10862.1"/>
    </source>
</evidence>
<protein>
    <recommendedName>
        <fullName evidence="4">Zn(2)-C6 fungal-type domain-containing protein</fullName>
    </recommendedName>
</protein>
<evidence type="ECO:0000259" key="4">
    <source>
        <dbReference type="PROSITE" id="PS50048"/>
    </source>
</evidence>
<dbReference type="Pfam" id="PF00172">
    <property type="entry name" value="Zn_clus"/>
    <property type="match status" value="1"/>
</dbReference>
<dbReference type="AlphaFoldDB" id="A0A0A2VWV4"/>
<dbReference type="Proteomes" id="UP000030106">
    <property type="component" value="Unassembled WGS sequence"/>
</dbReference>
<comment type="subcellular location">
    <subcellularLocation>
        <location evidence="1">Nucleus</location>
    </subcellularLocation>
</comment>
<sequence>MEAVSTVQDSHGLPEASDRQGNDQNEPNRKPSVRKRTKTGCLTCRKRRIKCDEGRPTCANCIKSKRVCEGYNPRVVFKEPLSASQGPFQSSGYGGNHAPDMGNMHVQLTRPGIRPSLTPIAPRPPVHPGHSAQNDTNIGISEDVFFTQSGMPASQPQYFDFNAFNNAELYELPPMFRNPLTASDNEQSIPPMASHTRPIRTNWQDELTVPFGGLAQPLTTGHQHILPYDEEDEDAMSISDDGLPEPSNSRGLQSLCRAWNGPRVEARKFDFFAHSGALFSYMDSPANSELRNRGEITVFAYFLNVTSPTISMYERHPCDPVEKQDFHSKGHNLWSYTLPVIAFHHPGLLHAMLAMASFQLAKIQGQTHVAAIRHYSRAIRRVARNVNSPSRRTHLATIAATLLLGYFEVWMADHKNWCKHLNGASILLREVPLREQARRCLPKRRLLEQQRSLNDPTFVPKEQENLDFELLRTISGSPIYADDYGLEEDGPDMEHLLDVTGQDIEKFENLSDLYWWFCKMDVYQSVLGGTKLFMDYKEWSQIPPRAPMARFGQIFGTYDHLILLLGRVANFAAKDLARKRKVFKAPLGPPSGNTPPPFPGIIPVQGAFQTPMGFSPPRQVSPQSEQSDEIDLRARLDAALEEWGSIKQAFDALKDSFGPDFRPLSPEYADRRESPFGLAVQYRTYSIAGVWMNYYMGLIHLHRAHPHMPPAAMQAAGMAAKDTAVYANQIGRIASGLWADNPRSTPDPLLVAALIECSFCLFVAGVQFQVDNQRHWLIQRMSDVAQYTGWQSAKQIATGCEAVWKKAAQMGRGPPYDSITRTVEEHAQSIWRTARRLDEVFEKEGDKRIVLARADRAQLALGLLAAEEDLARLELRDDRT</sequence>
<accession>A0A0A2VWV4</accession>
<dbReference type="CDD" id="cd00067">
    <property type="entry name" value="GAL4"/>
    <property type="match status" value="1"/>
</dbReference>
<gene>
    <name evidence="5" type="ORF">BBAD15_g3783</name>
</gene>
<dbReference type="SMART" id="SM00066">
    <property type="entry name" value="GAL4"/>
    <property type="match status" value="1"/>
</dbReference>
<feature type="domain" description="Zn(2)-C6 fungal-type" evidence="4">
    <location>
        <begin position="40"/>
        <end position="68"/>
    </location>
</feature>
<proteinExistence type="predicted"/>
<dbReference type="PANTHER" id="PTHR37534">
    <property type="entry name" value="TRANSCRIPTIONAL ACTIVATOR PROTEIN UGA3"/>
    <property type="match status" value="1"/>
</dbReference>
<dbReference type="PROSITE" id="PS00463">
    <property type="entry name" value="ZN2_CY6_FUNGAL_1"/>
    <property type="match status" value="1"/>
</dbReference>
<dbReference type="SUPFAM" id="SSF57701">
    <property type="entry name" value="Zn2/Cys6 DNA-binding domain"/>
    <property type="match status" value="1"/>
</dbReference>
<dbReference type="GO" id="GO:0000976">
    <property type="term" value="F:transcription cis-regulatory region binding"/>
    <property type="evidence" value="ECO:0007669"/>
    <property type="project" value="TreeGrafter"/>
</dbReference>
<dbReference type="GO" id="GO:0045944">
    <property type="term" value="P:positive regulation of transcription by RNA polymerase II"/>
    <property type="evidence" value="ECO:0007669"/>
    <property type="project" value="TreeGrafter"/>
</dbReference>
<dbReference type="OrthoDB" id="5391043at2759"/>